<reference evidence="2 3" key="1">
    <citation type="journal article" date="2018" name="New Phytol.">
        <title>Comparative genomics and transcriptomics depict ericoid mycorrhizal fungi as versatile saprotrophs and plant mutualists.</title>
        <authorList>
            <person name="Martino E."/>
            <person name="Morin E."/>
            <person name="Grelet G.A."/>
            <person name="Kuo A."/>
            <person name="Kohler A."/>
            <person name="Daghino S."/>
            <person name="Barry K.W."/>
            <person name="Cichocki N."/>
            <person name="Clum A."/>
            <person name="Dockter R.B."/>
            <person name="Hainaut M."/>
            <person name="Kuo R.C."/>
            <person name="LaButti K."/>
            <person name="Lindahl B.D."/>
            <person name="Lindquist E.A."/>
            <person name="Lipzen A."/>
            <person name="Khouja H.R."/>
            <person name="Magnuson J."/>
            <person name="Murat C."/>
            <person name="Ohm R.A."/>
            <person name="Singer S.W."/>
            <person name="Spatafora J.W."/>
            <person name="Wang M."/>
            <person name="Veneault-Fourrey C."/>
            <person name="Henrissat B."/>
            <person name="Grigoriev I.V."/>
            <person name="Martin F.M."/>
            <person name="Perotto S."/>
        </authorList>
    </citation>
    <scope>NUCLEOTIDE SEQUENCE [LARGE SCALE GENOMIC DNA]</scope>
    <source>
        <strain evidence="2 3">ATCC 22711</strain>
    </source>
</reference>
<name>A0A2T3B1Y2_AMORE</name>
<keyword evidence="3" id="KW-1185">Reference proteome</keyword>
<proteinExistence type="predicted"/>
<evidence type="ECO:0000256" key="1">
    <source>
        <dbReference type="SAM" id="Phobius"/>
    </source>
</evidence>
<accession>A0A2T3B1Y2</accession>
<feature type="transmembrane region" description="Helical" evidence="1">
    <location>
        <begin position="95"/>
        <end position="113"/>
    </location>
</feature>
<protein>
    <submittedName>
        <fullName evidence="2">Uncharacterized protein</fullName>
    </submittedName>
</protein>
<dbReference type="EMBL" id="KZ679011">
    <property type="protein sequence ID" value="PSS18553.1"/>
    <property type="molecule type" value="Genomic_DNA"/>
</dbReference>
<keyword evidence="1" id="KW-0812">Transmembrane</keyword>
<keyword evidence="1" id="KW-0472">Membrane</keyword>
<dbReference type="Proteomes" id="UP000241818">
    <property type="component" value="Unassembled WGS sequence"/>
</dbReference>
<dbReference type="RefSeq" id="XP_024720905.1">
    <property type="nucleotide sequence ID" value="XM_024868751.1"/>
</dbReference>
<feature type="transmembrane region" description="Helical" evidence="1">
    <location>
        <begin position="167"/>
        <end position="186"/>
    </location>
</feature>
<feature type="transmembrane region" description="Helical" evidence="1">
    <location>
        <begin position="213"/>
        <end position="246"/>
    </location>
</feature>
<sequence length="488" mass="56547">MYTSPYSIKYVWRLPVGILRYYIEYIRVTAGYGSPIRKCHVVRTAFNPWNTLDNEDWFLLQRCMGRDMGLTKQGALEEVLWECIKRIGNPRKLPGVFLPLIPPSFFLYALPWVEDRRADSMNMIRRSLKSVFSLSVETISLVSLYFSVFAAICAFCLFCIFPKRTFFFLLIFLLLITVLKIGRATIMEGPQGFRREIESIHDEFSELSKAAKIWLLLASIWGIFCWMAFKSAFMFWGIGSVVLIFFSKGVDRFILSCRHVEGCRCFVNFDRPGNECYHSATCTCCVDLKKKIEESAADFTRQAGQLETSRKTIQELKEQVHQYQTNPRGFGPPPPSPLPPSPGFTIPGYYTVRKENQRLREEVARLDRLLQVLRRPTSHPLSDNTRLRESVRKLRELLVSKKEQDRNSQEEIRRLHNVLAAERTKYLKAVAVLQVSVARARTDNALLEGQIAVLRTRDQDNDDKLKLANERIQELQRLTEELDFDRIG</sequence>
<evidence type="ECO:0000313" key="2">
    <source>
        <dbReference type="EMBL" id="PSS18553.1"/>
    </source>
</evidence>
<dbReference type="GeneID" id="36576832"/>
<organism evidence="2 3">
    <name type="scientific">Amorphotheca resinae ATCC 22711</name>
    <dbReference type="NCBI Taxonomy" id="857342"/>
    <lineage>
        <taxon>Eukaryota</taxon>
        <taxon>Fungi</taxon>
        <taxon>Dikarya</taxon>
        <taxon>Ascomycota</taxon>
        <taxon>Pezizomycotina</taxon>
        <taxon>Leotiomycetes</taxon>
        <taxon>Helotiales</taxon>
        <taxon>Amorphothecaceae</taxon>
        <taxon>Amorphotheca</taxon>
    </lineage>
</organism>
<dbReference type="InParanoid" id="A0A2T3B1Y2"/>
<dbReference type="AlphaFoldDB" id="A0A2T3B1Y2"/>
<keyword evidence="1" id="KW-1133">Transmembrane helix</keyword>
<gene>
    <name evidence="2" type="ORF">M430DRAFT_58698</name>
</gene>
<evidence type="ECO:0000313" key="3">
    <source>
        <dbReference type="Proteomes" id="UP000241818"/>
    </source>
</evidence>
<feature type="transmembrane region" description="Helical" evidence="1">
    <location>
        <begin position="139"/>
        <end position="160"/>
    </location>
</feature>